<evidence type="ECO:0000256" key="4">
    <source>
        <dbReference type="ARBA" id="ARBA00022989"/>
    </source>
</evidence>
<keyword evidence="5 6" id="KW-0472">Membrane</keyword>
<name>A0AAV1DLC9_OLDCO</name>
<evidence type="ECO:0000256" key="6">
    <source>
        <dbReference type="SAM" id="Phobius"/>
    </source>
</evidence>
<dbReference type="EMBL" id="OX459123">
    <property type="protein sequence ID" value="CAI9108680.1"/>
    <property type="molecule type" value="Genomic_DNA"/>
</dbReference>
<organism evidence="8 9">
    <name type="scientific">Oldenlandia corymbosa var. corymbosa</name>
    <dbReference type="NCBI Taxonomy" id="529605"/>
    <lineage>
        <taxon>Eukaryota</taxon>
        <taxon>Viridiplantae</taxon>
        <taxon>Streptophyta</taxon>
        <taxon>Embryophyta</taxon>
        <taxon>Tracheophyta</taxon>
        <taxon>Spermatophyta</taxon>
        <taxon>Magnoliopsida</taxon>
        <taxon>eudicotyledons</taxon>
        <taxon>Gunneridae</taxon>
        <taxon>Pentapetalae</taxon>
        <taxon>asterids</taxon>
        <taxon>lamiids</taxon>
        <taxon>Gentianales</taxon>
        <taxon>Rubiaceae</taxon>
        <taxon>Rubioideae</taxon>
        <taxon>Spermacoceae</taxon>
        <taxon>Hedyotis-Oldenlandia complex</taxon>
        <taxon>Oldenlandia</taxon>
    </lineage>
</organism>
<feature type="transmembrane region" description="Helical" evidence="6">
    <location>
        <begin position="80"/>
        <end position="98"/>
    </location>
</feature>
<evidence type="ECO:0000256" key="5">
    <source>
        <dbReference type="ARBA" id="ARBA00023136"/>
    </source>
</evidence>
<dbReference type="Proteomes" id="UP001161247">
    <property type="component" value="Chromosome 6"/>
</dbReference>
<dbReference type="PANTHER" id="PTHR19241">
    <property type="entry name" value="ATP-BINDING CASSETTE TRANSPORTER"/>
    <property type="match status" value="1"/>
</dbReference>
<dbReference type="GO" id="GO:0140359">
    <property type="term" value="F:ABC-type transporter activity"/>
    <property type="evidence" value="ECO:0007669"/>
    <property type="project" value="InterPro"/>
</dbReference>
<keyword evidence="3 6" id="KW-0812">Transmembrane</keyword>
<proteinExistence type="predicted"/>
<dbReference type="GO" id="GO:0005886">
    <property type="term" value="C:plasma membrane"/>
    <property type="evidence" value="ECO:0007669"/>
    <property type="project" value="UniProtKB-ARBA"/>
</dbReference>
<sequence length="104" mass="11978">MLEITSLSSETCLGVDFAAIYRSSSLYETNKELAKRLSSPPIGAKPLEFHTQFAQNGWGQFKACLWKQYWSYWRSPSYNLMRFAFLIISSLCFGALYWNQGTNL</sequence>
<evidence type="ECO:0000259" key="7">
    <source>
        <dbReference type="Pfam" id="PF01061"/>
    </source>
</evidence>
<evidence type="ECO:0000256" key="2">
    <source>
        <dbReference type="ARBA" id="ARBA00022448"/>
    </source>
</evidence>
<feature type="domain" description="ABC-2 type transporter transmembrane" evidence="7">
    <location>
        <begin position="60"/>
        <end position="101"/>
    </location>
</feature>
<dbReference type="AlphaFoldDB" id="A0AAV1DLC9"/>
<accession>A0AAV1DLC9</accession>
<evidence type="ECO:0000313" key="8">
    <source>
        <dbReference type="EMBL" id="CAI9108680.1"/>
    </source>
</evidence>
<reference evidence="8" key="1">
    <citation type="submission" date="2023-03" db="EMBL/GenBank/DDBJ databases">
        <authorList>
            <person name="Julca I."/>
        </authorList>
    </citation>
    <scope>NUCLEOTIDE SEQUENCE</scope>
</reference>
<evidence type="ECO:0000256" key="1">
    <source>
        <dbReference type="ARBA" id="ARBA00004141"/>
    </source>
</evidence>
<keyword evidence="2" id="KW-0813">Transport</keyword>
<dbReference type="Pfam" id="PF01061">
    <property type="entry name" value="ABC2_membrane"/>
    <property type="match status" value="1"/>
</dbReference>
<keyword evidence="9" id="KW-1185">Reference proteome</keyword>
<dbReference type="InterPro" id="IPR013525">
    <property type="entry name" value="ABC2_TM"/>
</dbReference>
<keyword evidence="4 6" id="KW-1133">Transmembrane helix</keyword>
<evidence type="ECO:0000256" key="3">
    <source>
        <dbReference type="ARBA" id="ARBA00022692"/>
    </source>
</evidence>
<gene>
    <name evidence="8" type="ORF">OLC1_LOCUS16722</name>
</gene>
<protein>
    <submittedName>
        <fullName evidence="8">OLC1v1008346C1</fullName>
    </submittedName>
</protein>
<comment type="subcellular location">
    <subcellularLocation>
        <location evidence="1">Membrane</location>
        <topology evidence="1">Multi-pass membrane protein</topology>
    </subcellularLocation>
</comment>
<evidence type="ECO:0000313" key="9">
    <source>
        <dbReference type="Proteomes" id="UP001161247"/>
    </source>
</evidence>